<gene>
    <name evidence="1" type="ORF">FRACYDRAFT_249411</name>
</gene>
<dbReference type="Proteomes" id="UP000095751">
    <property type="component" value="Unassembled WGS sequence"/>
</dbReference>
<dbReference type="Gene3D" id="3.30.420.10">
    <property type="entry name" value="Ribonuclease H-like superfamily/Ribonuclease H"/>
    <property type="match status" value="1"/>
</dbReference>
<dbReference type="GO" id="GO:0003676">
    <property type="term" value="F:nucleic acid binding"/>
    <property type="evidence" value="ECO:0007669"/>
    <property type="project" value="InterPro"/>
</dbReference>
<dbReference type="AlphaFoldDB" id="A0A1E7ERQ1"/>
<dbReference type="InterPro" id="IPR036397">
    <property type="entry name" value="RNaseH_sf"/>
</dbReference>
<dbReference type="InterPro" id="IPR012337">
    <property type="entry name" value="RNaseH-like_sf"/>
</dbReference>
<evidence type="ECO:0000313" key="1">
    <source>
        <dbReference type="EMBL" id="OEU08519.1"/>
    </source>
</evidence>
<organism evidence="1 2">
    <name type="scientific">Fragilariopsis cylindrus CCMP1102</name>
    <dbReference type="NCBI Taxonomy" id="635003"/>
    <lineage>
        <taxon>Eukaryota</taxon>
        <taxon>Sar</taxon>
        <taxon>Stramenopiles</taxon>
        <taxon>Ochrophyta</taxon>
        <taxon>Bacillariophyta</taxon>
        <taxon>Bacillariophyceae</taxon>
        <taxon>Bacillariophycidae</taxon>
        <taxon>Bacillariales</taxon>
        <taxon>Bacillariaceae</taxon>
        <taxon>Fragilariopsis</taxon>
    </lineage>
</organism>
<dbReference type="SUPFAM" id="SSF53098">
    <property type="entry name" value="Ribonuclease H-like"/>
    <property type="match status" value="1"/>
</dbReference>
<proteinExistence type="predicted"/>
<keyword evidence="2" id="KW-1185">Reference proteome</keyword>
<reference evidence="1 2" key="1">
    <citation type="submission" date="2016-09" db="EMBL/GenBank/DDBJ databases">
        <title>Extensive genetic diversity and differential bi-allelic expression allows diatom success in the polar Southern Ocean.</title>
        <authorList>
            <consortium name="DOE Joint Genome Institute"/>
            <person name="Mock T."/>
            <person name="Otillar R.P."/>
            <person name="Strauss J."/>
            <person name="Dupont C."/>
            <person name="Frickenhaus S."/>
            <person name="Maumus F."/>
            <person name="Mcmullan M."/>
            <person name="Sanges R."/>
            <person name="Schmutz J."/>
            <person name="Toseland A."/>
            <person name="Valas R."/>
            <person name="Veluchamy A."/>
            <person name="Ward B.J."/>
            <person name="Allen A."/>
            <person name="Barry K."/>
            <person name="Falciatore A."/>
            <person name="Ferrante M."/>
            <person name="Fortunato A.E."/>
            <person name="Gloeckner G."/>
            <person name="Gruber A."/>
            <person name="Hipkin R."/>
            <person name="Janech M."/>
            <person name="Kroth P."/>
            <person name="Leese F."/>
            <person name="Lindquist E."/>
            <person name="Lyon B.R."/>
            <person name="Martin J."/>
            <person name="Mayer C."/>
            <person name="Parker M."/>
            <person name="Quesneville H."/>
            <person name="Raymond J."/>
            <person name="Uhlig C."/>
            <person name="Valentin K.U."/>
            <person name="Worden A.Z."/>
            <person name="Armbrust E.V."/>
            <person name="Bowler C."/>
            <person name="Green B."/>
            <person name="Moulton V."/>
            <person name="Van Oosterhout C."/>
            <person name="Grigoriev I."/>
        </authorList>
    </citation>
    <scope>NUCLEOTIDE SEQUENCE [LARGE SCALE GENOMIC DNA]</scope>
    <source>
        <strain evidence="1 2">CCMP1102</strain>
    </source>
</reference>
<dbReference type="KEGG" id="fcy:FRACYDRAFT_249411"/>
<name>A0A1E7ERQ1_9STRA</name>
<accession>A0A1E7ERQ1</accession>
<sequence>MNTRRYAMCGYCVGNTLSVPDASPVLIDRKRDHVLAYDLEVEYYGPKISSLRNPILCSSLVCTCGYIVIISRSDVRLPSVTCIRVYDNEEMSETIMRLISSHNPIFIVGHNVYDFDNVKIAVSLPSDSLEC</sequence>
<evidence type="ECO:0008006" key="3">
    <source>
        <dbReference type="Google" id="ProtNLM"/>
    </source>
</evidence>
<protein>
    <recommendedName>
        <fullName evidence="3">DNA-directed DNA polymerase family B exonuclease domain-containing protein</fullName>
    </recommendedName>
</protein>
<dbReference type="InParanoid" id="A0A1E7ERQ1"/>
<dbReference type="EMBL" id="KV784379">
    <property type="protein sequence ID" value="OEU08519.1"/>
    <property type="molecule type" value="Genomic_DNA"/>
</dbReference>
<evidence type="ECO:0000313" key="2">
    <source>
        <dbReference type="Proteomes" id="UP000095751"/>
    </source>
</evidence>